<dbReference type="InterPro" id="IPR036178">
    <property type="entry name" value="Formintransfe-cycloase-like_sf"/>
</dbReference>
<protein>
    <submittedName>
        <fullName evidence="2">Cyclodeaminase/cyclohydrolase family protein</fullName>
    </submittedName>
</protein>
<dbReference type="Gene3D" id="1.20.120.680">
    <property type="entry name" value="Formiminotetrahydrofolate cyclodeaminase monomer, up-and-down helical bundle"/>
    <property type="match status" value="1"/>
</dbReference>
<dbReference type="EMBL" id="JADBGI010000016">
    <property type="protein sequence ID" value="MBE3000640.1"/>
    <property type="molecule type" value="Genomic_DNA"/>
</dbReference>
<dbReference type="Proteomes" id="UP000806528">
    <property type="component" value="Unassembled WGS sequence"/>
</dbReference>
<dbReference type="InterPro" id="IPR007044">
    <property type="entry name" value="Cyclodeamin/CycHdrlase"/>
</dbReference>
<evidence type="ECO:0000313" key="2">
    <source>
        <dbReference type="EMBL" id="MBE3000640.1"/>
    </source>
</evidence>
<reference evidence="2 3" key="1">
    <citation type="submission" date="2020-09" db="EMBL/GenBank/DDBJ databases">
        <title>Diversity and distribution of actinomycetes associated with coral in the coast of Hainan.</title>
        <authorList>
            <person name="Li F."/>
        </authorList>
    </citation>
    <scope>NUCLEOTIDE SEQUENCE [LARGE SCALE GENOMIC DNA]</scope>
    <source>
        <strain evidence="2 3">HNM0947</strain>
    </source>
</reference>
<dbReference type="RefSeq" id="WP_193123247.1">
    <property type="nucleotide sequence ID" value="NZ_JADBGI010000016.1"/>
</dbReference>
<accession>A0ABR9P9W8</accession>
<name>A0ABR9P9W8_9ACTN</name>
<organism evidence="2 3">
    <name type="scientific">Nocardiopsis coralli</name>
    <dbReference type="NCBI Taxonomy" id="2772213"/>
    <lineage>
        <taxon>Bacteria</taxon>
        <taxon>Bacillati</taxon>
        <taxon>Actinomycetota</taxon>
        <taxon>Actinomycetes</taxon>
        <taxon>Streptosporangiales</taxon>
        <taxon>Nocardiopsidaceae</taxon>
        <taxon>Nocardiopsis</taxon>
    </lineage>
</organism>
<comment type="caution">
    <text evidence="2">The sequence shown here is derived from an EMBL/GenBank/DDBJ whole genome shotgun (WGS) entry which is preliminary data.</text>
</comment>
<sequence>MRSDTVDTYLSELAARVPAPGGGAAGALHAAQGAALVAMVARYSNGPAEAEQAPTVERVRESADTLRERALVLADQDVSAFRGVGRAHRMPRSTPEEQDARTRAIAGALSEAGRVPAEVVAVASRVLDLAEQLRPLCNPNVVSDIAAAAEAARAAAATSRVNVEINLGAGADLPNRDELAGAVAATDAVLRRADETTEAVREQILR</sequence>
<dbReference type="Pfam" id="PF04961">
    <property type="entry name" value="FTCD_C"/>
    <property type="match status" value="1"/>
</dbReference>
<gene>
    <name evidence="2" type="ORF">IDM40_18315</name>
</gene>
<keyword evidence="3" id="KW-1185">Reference proteome</keyword>
<proteinExistence type="predicted"/>
<evidence type="ECO:0000313" key="3">
    <source>
        <dbReference type="Proteomes" id="UP000806528"/>
    </source>
</evidence>
<evidence type="ECO:0000259" key="1">
    <source>
        <dbReference type="Pfam" id="PF04961"/>
    </source>
</evidence>
<feature type="domain" description="Cyclodeaminase/cyclohydrolase" evidence="1">
    <location>
        <begin position="5"/>
        <end position="177"/>
    </location>
</feature>
<dbReference type="SUPFAM" id="SSF101262">
    <property type="entry name" value="Methenyltetrahydrofolate cyclohydrolase-like"/>
    <property type="match status" value="1"/>
</dbReference>